<dbReference type="CDD" id="cd06261">
    <property type="entry name" value="TM_PBP2"/>
    <property type="match status" value="1"/>
</dbReference>
<dbReference type="GO" id="GO:0055085">
    <property type="term" value="P:transmembrane transport"/>
    <property type="evidence" value="ECO:0007669"/>
    <property type="project" value="InterPro"/>
</dbReference>
<feature type="transmembrane region" description="Helical" evidence="8">
    <location>
        <begin position="65"/>
        <end position="85"/>
    </location>
</feature>
<feature type="domain" description="ABC transmembrane type-1" evidence="9">
    <location>
        <begin position="59"/>
        <end position="263"/>
    </location>
</feature>
<keyword evidence="6 8" id="KW-1133">Transmembrane helix</keyword>
<evidence type="ECO:0000259" key="9">
    <source>
        <dbReference type="PROSITE" id="PS50928"/>
    </source>
</evidence>
<dbReference type="RefSeq" id="WP_023948905.1">
    <property type="nucleotide sequence ID" value="NZ_AYSV01000005.1"/>
</dbReference>
<dbReference type="InterPro" id="IPR035906">
    <property type="entry name" value="MetI-like_sf"/>
</dbReference>
<accession>V8GAA0</accession>
<dbReference type="SUPFAM" id="SSF161098">
    <property type="entry name" value="MetI-like"/>
    <property type="match status" value="1"/>
</dbReference>
<gene>
    <name evidence="10" type="ORF">V757_00795</name>
</gene>
<proteinExistence type="inferred from homology"/>
<organism evidence="10 11">
    <name type="scientific">Pelistega indica</name>
    <dbReference type="NCBI Taxonomy" id="1414851"/>
    <lineage>
        <taxon>Bacteria</taxon>
        <taxon>Pseudomonadati</taxon>
        <taxon>Pseudomonadota</taxon>
        <taxon>Betaproteobacteria</taxon>
        <taxon>Burkholderiales</taxon>
        <taxon>Alcaligenaceae</taxon>
        <taxon>Pelistega</taxon>
    </lineage>
</organism>
<name>V8GAA0_9BURK</name>
<dbReference type="Pfam" id="PF00528">
    <property type="entry name" value="BPD_transp_1"/>
    <property type="match status" value="1"/>
</dbReference>
<dbReference type="Gene3D" id="1.10.3720.10">
    <property type="entry name" value="MetI-like"/>
    <property type="match status" value="1"/>
</dbReference>
<dbReference type="InterPro" id="IPR000515">
    <property type="entry name" value="MetI-like"/>
</dbReference>
<evidence type="ECO:0000256" key="8">
    <source>
        <dbReference type="RuleBase" id="RU363032"/>
    </source>
</evidence>
<comment type="similarity">
    <text evidence="2">Belongs to the binding-protein-dependent transport system permease family. CysTW subfamily.</text>
</comment>
<dbReference type="GO" id="GO:0005886">
    <property type="term" value="C:plasma membrane"/>
    <property type="evidence" value="ECO:0007669"/>
    <property type="project" value="UniProtKB-SubCell"/>
</dbReference>
<evidence type="ECO:0000256" key="3">
    <source>
        <dbReference type="ARBA" id="ARBA00022448"/>
    </source>
</evidence>
<dbReference type="PROSITE" id="PS50928">
    <property type="entry name" value="ABC_TM1"/>
    <property type="match status" value="1"/>
</dbReference>
<evidence type="ECO:0000313" key="11">
    <source>
        <dbReference type="Proteomes" id="UP000018766"/>
    </source>
</evidence>
<dbReference type="OrthoDB" id="8404154at2"/>
<protein>
    <submittedName>
        <fullName evidence="10">ABC transporter permease</fullName>
    </submittedName>
</protein>
<evidence type="ECO:0000313" key="10">
    <source>
        <dbReference type="EMBL" id="ETD73026.1"/>
    </source>
</evidence>
<dbReference type="PATRIC" id="fig|1414851.3.peg.170"/>
<evidence type="ECO:0000256" key="4">
    <source>
        <dbReference type="ARBA" id="ARBA00022475"/>
    </source>
</evidence>
<reference evidence="10 11" key="1">
    <citation type="submission" date="2013-11" db="EMBL/GenBank/DDBJ databases">
        <title>Genomic analysis of Pelistega sp. HM-7.</title>
        <authorList>
            <person name="Kumbhare S.V."/>
            <person name="Shetty S.A."/>
            <person name="Sharma O."/>
            <person name="Dhotre D.P."/>
        </authorList>
    </citation>
    <scope>NUCLEOTIDE SEQUENCE [LARGE SCALE GENOMIC DNA]</scope>
    <source>
        <strain evidence="10 11">HM-7</strain>
    </source>
</reference>
<evidence type="ECO:0000256" key="7">
    <source>
        <dbReference type="ARBA" id="ARBA00023136"/>
    </source>
</evidence>
<comment type="caution">
    <text evidence="10">The sequence shown here is derived from an EMBL/GenBank/DDBJ whole genome shotgun (WGS) entry which is preliminary data.</text>
</comment>
<feature type="transmembrane region" description="Helical" evidence="8">
    <location>
        <begin position="245"/>
        <end position="264"/>
    </location>
</feature>
<feature type="transmembrane region" description="Helical" evidence="8">
    <location>
        <begin position="106"/>
        <end position="125"/>
    </location>
</feature>
<keyword evidence="3 8" id="KW-0813">Transport</keyword>
<dbReference type="AlphaFoldDB" id="V8GAA0"/>
<keyword evidence="7 8" id="KW-0472">Membrane</keyword>
<evidence type="ECO:0000256" key="6">
    <source>
        <dbReference type="ARBA" id="ARBA00022989"/>
    </source>
</evidence>
<keyword evidence="4" id="KW-1003">Cell membrane</keyword>
<evidence type="ECO:0000256" key="2">
    <source>
        <dbReference type="ARBA" id="ARBA00007069"/>
    </source>
</evidence>
<evidence type="ECO:0000256" key="5">
    <source>
        <dbReference type="ARBA" id="ARBA00022692"/>
    </source>
</evidence>
<feature type="transmembrane region" description="Helical" evidence="8">
    <location>
        <begin position="145"/>
        <end position="165"/>
    </location>
</feature>
<dbReference type="PANTHER" id="PTHR42929">
    <property type="entry name" value="INNER MEMBRANE ABC TRANSPORTER PERMEASE PROTEIN YDCU-RELATED-RELATED"/>
    <property type="match status" value="1"/>
</dbReference>
<keyword evidence="5 8" id="KW-0812">Transmembrane</keyword>
<dbReference type="Proteomes" id="UP000018766">
    <property type="component" value="Unassembled WGS sequence"/>
</dbReference>
<evidence type="ECO:0000256" key="1">
    <source>
        <dbReference type="ARBA" id="ARBA00004651"/>
    </source>
</evidence>
<sequence>MNNKKIALLALIPFAVFFLLFEFAPLLWVAVNSFYVEDIGWGIQNYVDIISSKFYVQSMIYSIKITWWSSLFGLVIAIIGTYSLTTLKFSKLHHFLISFNTVASNFAGIPLSFAFIILIGANGAFNLILKHFGVDIINLYSQTGIIIIYTYFQIPLAVLLLYPAFDAIKKEWQEAAMLMGASHLAYWRYIVIPMLSPALLGTLVILFANALGAYATIYALTSGNFNVMPIRIGALVSGDVSLNPYMASALSVYLIAMMMLIVIAQRYIAKRYHYVNKA</sequence>
<keyword evidence="11" id="KW-1185">Reference proteome</keyword>
<feature type="transmembrane region" description="Helical" evidence="8">
    <location>
        <begin position="7"/>
        <end position="31"/>
    </location>
</feature>
<dbReference type="PANTHER" id="PTHR42929:SF1">
    <property type="entry name" value="INNER MEMBRANE ABC TRANSPORTER PERMEASE PROTEIN YDCU-RELATED"/>
    <property type="match status" value="1"/>
</dbReference>
<comment type="subcellular location">
    <subcellularLocation>
        <location evidence="1 8">Cell membrane</location>
        <topology evidence="1 8">Multi-pass membrane protein</topology>
    </subcellularLocation>
</comment>
<dbReference type="EMBL" id="AYSV01000005">
    <property type="protein sequence ID" value="ETD73026.1"/>
    <property type="molecule type" value="Genomic_DNA"/>
</dbReference>
<feature type="transmembrane region" description="Helical" evidence="8">
    <location>
        <begin position="186"/>
        <end position="219"/>
    </location>
</feature>